<dbReference type="GO" id="GO:0034975">
    <property type="term" value="P:protein folding in endoplasmic reticulum"/>
    <property type="evidence" value="ECO:0007669"/>
    <property type="project" value="TreeGrafter"/>
</dbReference>
<dbReference type="InterPro" id="IPR058545">
    <property type="entry name" value="Beta-prop_EMC1_1st"/>
</dbReference>
<evidence type="ECO:0000259" key="11">
    <source>
        <dbReference type="SMART" id="SM00976"/>
    </source>
</evidence>
<keyword evidence="4 10" id="KW-0812">Transmembrane</keyword>
<dbReference type="Pfam" id="PF25507">
    <property type="entry name" value="OB_POT1A"/>
    <property type="match status" value="1"/>
</dbReference>
<dbReference type="Pfam" id="PF02765">
    <property type="entry name" value="POT1"/>
    <property type="match status" value="1"/>
</dbReference>
<evidence type="ECO:0000313" key="13">
    <source>
        <dbReference type="Proteomes" id="UP001445335"/>
    </source>
</evidence>
<dbReference type="PANTHER" id="PTHR21573">
    <property type="entry name" value="ER MEMBRANE PROTEIN COMPLEX SUBUNIT 1"/>
    <property type="match status" value="1"/>
</dbReference>
<evidence type="ECO:0000256" key="2">
    <source>
        <dbReference type="ARBA" id="ARBA00007904"/>
    </source>
</evidence>
<dbReference type="InterPro" id="IPR057620">
    <property type="entry name" value="POT1A/B-like_OB"/>
</dbReference>
<comment type="similarity">
    <text evidence="2">Belongs to the EMC1 family.</text>
</comment>
<feature type="transmembrane region" description="Helical" evidence="10">
    <location>
        <begin position="1308"/>
        <end position="1330"/>
    </location>
</feature>
<dbReference type="InterPro" id="IPR026895">
    <property type="entry name" value="EMC1"/>
</dbReference>
<evidence type="ECO:0000256" key="6">
    <source>
        <dbReference type="ARBA" id="ARBA00022824"/>
    </source>
</evidence>
<dbReference type="EMBL" id="JALJOU010000077">
    <property type="protein sequence ID" value="KAK9825151.1"/>
    <property type="molecule type" value="Genomic_DNA"/>
</dbReference>
<dbReference type="GO" id="GO:0072546">
    <property type="term" value="C:EMC complex"/>
    <property type="evidence" value="ECO:0007669"/>
    <property type="project" value="InterPro"/>
</dbReference>
<keyword evidence="9" id="KW-0325">Glycoprotein</keyword>
<dbReference type="CDD" id="cd04497">
    <property type="entry name" value="hPOT1_OB1_like"/>
    <property type="match status" value="1"/>
</dbReference>
<evidence type="ECO:0000256" key="3">
    <source>
        <dbReference type="ARBA" id="ARBA00020824"/>
    </source>
</evidence>
<comment type="subcellular location">
    <subcellularLocation>
        <location evidence="1">Endoplasmic reticulum membrane</location>
        <topology evidence="1">Single-pass type I membrane protein</topology>
    </subcellularLocation>
</comment>
<dbReference type="Pfam" id="PF25293">
    <property type="entry name" value="Beta-prop_EMC1_N"/>
    <property type="match status" value="1"/>
</dbReference>
<evidence type="ECO:0000256" key="1">
    <source>
        <dbReference type="ARBA" id="ARBA00004115"/>
    </source>
</evidence>
<evidence type="ECO:0000256" key="8">
    <source>
        <dbReference type="ARBA" id="ARBA00023136"/>
    </source>
</evidence>
<reference evidence="12 13" key="1">
    <citation type="journal article" date="2024" name="Nat. Commun.">
        <title>Phylogenomics reveals the evolutionary origins of lichenization in chlorophyte algae.</title>
        <authorList>
            <person name="Puginier C."/>
            <person name="Libourel C."/>
            <person name="Otte J."/>
            <person name="Skaloud P."/>
            <person name="Haon M."/>
            <person name="Grisel S."/>
            <person name="Petersen M."/>
            <person name="Berrin J.G."/>
            <person name="Delaux P.M."/>
            <person name="Dal Grande F."/>
            <person name="Keller J."/>
        </authorList>
    </citation>
    <scope>NUCLEOTIDE SEQUENCE [LARGE SCALE GENOMIC DNA]</scope>
    <source>
        <strain evidence="12 13">SAG 245.80</strain>
    </source>
</reference>
<evidence type="ECO:0000313" key="12">
    <source>
        <dbReference type="EMBL" id="KAK9825151.1"/>
    </source>
</evidence>
<evidence type="ECO:0000256" key="5">
    <source>
        <dbReference type="ARBA" id="ARBA00022729"/>
    </source>
</evidence>
<dbReference type="Gene3D" id="2.40.50.140">
    <property type="entry name" value="Nucleic acid-binding proteins"/>
    <property type="match status" value="3"/>
</dbReference>
<dbReference type="InterPro" id="IPR011678">
    <property type="entry name" value="EMC1_C"/>
</dbReference>
<dbReference type="InterPro" id="IPR011564">
    <property type="entry name" value="Telomer_end-bd_POT1/Cdc13"/>
</dbReference>
<evidence type="ECO:0000256" key="4">
    <source>
        <dbReference type="ARBA" id="ARBA00022692"/>
    </source>
</evidence>
<keyword evidence="6" id="KW-0256">Endoplasmic reticulum</keyword>
<feature type="domain" description="Telomeric single stranded DNA binding POT1/Cdc13" evidence="11">
    <location>
        <begin position="3"/>
        <end position="148"/>
    </location>
</feature>
<dbReference type="SMART" id="SM00976">
    <property type="entry name" value="Telo_bind"/>
    <property type="match status" value="1"/>
</dbReference>
<sequence length="1341" mass="142028">MAYNSIKDAINAPPNAKHKLNLFALTGECTAPKRSRGTDWYSLLKVTDPSISAEAQSIVWQDVQVFAPVPGQLPQPRNLYDIIRLHRVSVQEFNGRPQLVSSLGKFSAFALFDGRPQGTPEPYQISSASYTVRENEDAVCSLLRNFARPLRSGPAGGPHPAQRTIQTVQPGTFFDLTCQVLSVEAPQQAGGPPPAHARQATLYVWDGTDATPFPCSKDTSRELQQDPHLFEGVRELRCEEGYQEMAGLQRLPALPPAPKDDRLREVHSYGTWLPVLLFRLPLPVMLPAVGSWIRMRNISACVVAGQLQALFLPKSKFSAADVSHHALDNVARRRAEGRVSDWADMPRLLSRCLHANQPFTPLRQVLVAKGVLTLAVEQKTAMEVRKFRCLVRVTAYQPHDVRQICQRREDCQPAGSSDAPRDGWVYAARLTLEDATGDVDAHLFDADGANFFQGLPPQDLHAGGNAAAGRLHHAMRTLMGDFTDKPGPGWDAPALLPCAGGLGPASVIVLCGSKVQALAADDGRQLWEHELPEDWASASIDLTPDRSATGGNEAGVAITGVVAGGKAVKHVHLAAVNGAVLHRVERTAPRPVAGRALSRSGTVVAVLADGSRVCTGALSGCGDLACGALPGNAAGLSGGLELLPVEADGAVAVRGAGGIAVLALKGGSVSDAHFVPGATAAAHALSRSDSAEAVALAGTAPDGAPWLQLVSVAAGAAAATAQQRVAGAAWAAADGAAVPVAVVAAGAAATDAPSAVDAGIRALMVGADATLALAVPAKTPDFDQYEAAWVREEALGAAGPPLFLDLPAPSAALLAERRAAEPSLGERLHAEWLAVKDGLGLAMGTEKAELKRFRARTSSRLLPHRDPNGFRRLIVLLSESGKLFGLHSGDGHQLWSLGFAGGAAPERVLPWRTSHDTSQAPQVLLLGNSAGGRHAFYSVVDAHAGRQVAQGAVDLPVSQVVELPTLLHEGRFEQRVYLLIGPASPAGGAPPTRLLPDTPRARAHLRGVGRTLRFWRANSTTGLVEGFAVDSSGAATPAWAVAFPPLEERILALAAPDLHSPVYSYAKVLGDRSLKLKHLNPNTLFVATGDGRTLTASLLDTVSGRFLHRQLHAGASGPVHAVMAENWLVYHYWSSANVRFQATVVELYEELPRPLTPAGLLLGSGTNATLSSFQPTPLEVLTQTYFTPFGVKALAASTTAHGITSKMLLMGMHTDQVYAMDKRLLDPRRARRAPTAEDRAEQLAPYAEELPVAPGSYATFNGQVASLRGVACAPAAMESTCIMLARGLDLFLSRVQPSRTFDLLPDDFPFGTLAVFTAAMVAAAGVLRVMDSRAAVKRKWQ</sequence>
<keyword evidence="7 10" id="KW-1133">Transmembrane helix</keyword>
<evidence type="ECO:0000256" key="10">
    <source>
        <dbReference type="SAM" id="Phobius"/>
    </source>
</evidence>
<evidence type="ECO:0000256" key="9">
    <source>
        <dbReference type="ARBA" id="ARBA00023180"/>
    </source>
</evidence>
<keyword evidence="5" id="KW-0732">Signal</keyword>
<accession>A0AAW1QUK1</accession>
<dbReference type="GO" id="GO:0000723">
    <property type="term" value="P:telomere maintenance"/>
    <property type="evidence" value="ECO:0007669"/>
    <property type="project" value="InterPro"/>
</dbReference>
<dbReference type="GO" id="GO:0000781">
    <property type="term" value="C:chromosome, telomeric region"/>
    <property type="evidence" value="ECO:0007669"/>
    <property type="project" value="InterPro"/>
</dbReference>
<dbReference type="GO" id="GO:0003677">
    <property type="term" value="F:DNA binding"/>
    <property type="evidence" value="ECO:0007669"/>
    <property type="project" value="InterPro"/>
</dbReference>
<keyword evidence="13" id="KW-1185">Reference proteome</keyword>
<dbReference type="PANTHER" id="PTHR21573:SF0">
    <property type="entry name" value="ER MEMBRANE PROTEIN COMPLEX SUBUNIT 1"/>
    <property type="match status" value="1"/>
</dbReference>
<dbReference type="SUPFAM" id="SSF50249">
    <property type="entry name" value="Nucleic acid-binding proteins"/>
    <property type="match status" value="2"/>
</dbReference>
<dbReference type="Pfam" id="PF07774">
    <property type="entry name" value="EMC1_C"/>
    <property type="match status" value="1"/>
</dbReference>
<gene>
    <name evidence="12" type="ORF">WJX81_005905</name>
</gene>
<keyword evidence="8 10" id="KW-0472">Membrane</keyword>
<comment type="caution">
    <text evidence="12">The sequence shown here is derived from an EMBL/GenBank/DDBJ whole genome shotgun (WGS) entry which is preliminary data.</text>
</comment>
<organism evidence="12 13">
    <name type="scientific">Elliptochloris bilobata</name>
    <dbReference type="NCBI Taxonomy" id="381761"/>
    <lineage>
        <taxon>Eukaryota</taxon>
        <taxon>Viridiplantae</taxon>
        <taxon>Chlorophyta</taxon>
        <taxon>core chlorophytes</taxon>
        <taxon>Trebouxiophyceae</taxon>
        <taxon>Trebouxiophyceae incertae sedis</taxon>
        <taxon>Elliptochloris clade</taxon>
        <taxon>Elliptochloris</taxon>
    </lineage>
</organism>
<evidence type="ECO:0000256" key="7">
    <source>
        <dbReference type="ARBA" id="ARBA00022989"/>
    </source>
</evidence>
<dbReference type="Proteomes" id="UP001445335">
    <property type="component" value="Unassembled WGS sequence"/>
</dbReference>
<proteinExistence type="inferred from homology"/>
<protein>
    <recommendedName>
        <fullName evidence="3">ER membrane protein complex subunit 1</fullName>
    </recommendedName>
</protein>
<dbReference type="InterPro" id="IPR012340">
    <property type="entry name" value="NA-bd_OB-fold"/>
</dbReference>
<name>A0AAW1QUK1_9CHLO</name>